<keyword evidence="2" id="KW-1185">Reference proteome</keyword>
<name>A0A6A7AEY0_9PLEO</name>
<protein>
    <submittedName>
        <fullName evidence="1">Uncharacterized protein</fullName>
    </submittedName>
</protein>
<dbReference type="EMBL" id="MU006217">
    <property type="protein sequence ID" value="KAF2831861.1"/>
    <property type="molecule type" value="Genomic_DNA"/>
</dbReference>
<evidence type="ECO:0000313" key="2">
    <source>
        <dbReference type="Proteomes" id="UP000799424"/>
    </source>
</evidence>
<sequence length="238" mass="26260">MSNTTTTISALSLLDQQIRRDIFRPLQSDPEGAANLALAYPVYTNKIGTATFRAYRASRPHHLRYFLSDLVACPPLARFVEAICLAAPLDDQAQSGSWELMFALVQQQPQSLPLIFPAGVPAAASLSDFFAKYQLTLVNGAVRGLEHVPLAFYYGLPTLMTHEGPHDDSNPAHKAMLEESSKDANKTWRPSEDDMKKKILEELDPDNTIPTDISFDEVEKLLPSLLSKAKHPAPISTS</sequence>
<dbReference type="AlphaFoldDB" id="A0A6A7AEY0"/>
<evidence type="ECO:0000313" key="1">
    <source>
        <dbReference type="EMBL" id="KAF2831861.1"/>
    </source>
</evidence>
<organism evidence="1 2">
    <name type="scientific">Ophiobolus disseminans</name>
    <dbReference type="NCBI Taxonomy" id="1469910"/>
    <lineage>
        <taxon>Eukaryota</taxon>
        <taxon>Fungi</taxon>
        <taxon>Dikarya</taxon>
        <taxon>Ascomycota</taxon>
        <taxon>Pezizomycotina</taxon>
        <taxon>Dothideomycetes</taxon>
        <taxon>Pleosporomycetidae</taxon>
        <taxon>Pleosporales</taxon>
        <taxon>Pleosporineae</taxon>
        <taxon>Phaeosphaeriaceae</taxon>
        <taxon>Ophiobolus</taxon>
    </lineage>
</organism>
<accession>A0A6A7AEY0</accession>
<dbReference type="Proteomes" id="UP000799424">
    <property type="component" value="Unassembled WGS sequence"/>
</dbReference>
<gene>
    <name evidence="1" type="ORF">CC86DRAFT_400644</name>
</gene>
<proteinExistence type="predicted"/>
<reference evidence="1" key="1">
    <citation type="journal article" date="2020" name="Stud. Mycol.">
        <title>101 Dothideomycetes genomes: a test case for predicting lifestyles and emergence of pathogens.</title>
        <authorList>
            <person name="Haridas S."/>
            <person name="Albert R."/>
            <person name="Binder M."/>
            <person name="Bloem J."/>
            <person name="Labutti K."/>
            <person name="Salamov A."/>
            <person name="Andreopoulos B."/>
            <person name="Baker S."/>
            <person name="Barry K."/>
            <person name="Bills G."/>
            <person name="Bluhm B."/>
            <person name="Cannon C."/>
            <person name="Castanera R."/>
            <person name="Culley D."/>
            <person name="Daum C."/>
            <person name="Ezra D."/>
            <person name="Gonzalez J."/>
            <person name="Henrissat B."/>
            <person name="Kuo A."/>
            <person name="Liang C."/>
            <person name="Lipzen A."/>
            <person name="Lutzoni F."/>
            <person name="Magnuson J."/>
            <person name="Mondo S."/>
            <person name="Nolan M."/>
            <person name="Ohm R."/>
            <person name="Pangilinan J."/>
            <person name="Park H.-J."/>
            <person name="Ramirez L."/>
            <person name="Alfaro M."/>
            <person name="Sun H."/>
            <person name="Tritt A."/>
            <person name="Yoshinaga Y."/>
            <person name="Zwiers L.-H."/>
            <person name="Turgeon B."/>
            <person name="Goodwin S."/>
            <person name="Spatafora J."/>
            <person name="Crous P."/>
            <person name="Grigoriev I."/>
        </authorList>
    </citation>
    <scope>NUCLEOTIDE SEQUENCE</scope>
    <source>
        <strain evidence="1">CBS 113818</strain>
    </source>
</reference>